<name>A0A1I2AD46_9BACL</name>
<keyword evidence="4" id="KW-1185">Reference proteome</keyword>
<dbReference type="AlphaFoldDB" id="A0A1I2AD46"/>
<accession>A0A1I2AD46</accession>
<dbReference type="Pfam" id="PF04657">
    <property type="entry name" value="DMT_YdcZ"/>
    <property type="match status" value="1"/>
</dbReference>
<dbReference type="PANTHER" id="PTHR34821:SF3">
    <property type="entry name" value="MEMBRANE PROTEIN"/>
    <property type="match status" value="1"/>
</dbReference>
<evidence type="ECO:0000313" key="4">
    <source>
        <dbReference type="Proteomes" id="UP000183410"/>
    </source>
</evidence>
<evidence type="ECO:0000256" key="2">
    <source>
        <dbReference type="SAM" id="Phobius"/>
    </source>
</evidence>
<keyword evidence="2" id="KW-0812">Transmembrane</keyword>
<reference evidence="4" key="1">
    <citation type="submission" date="2016-10" db="EMBL/GenBank/DDBJ databases">
        <authorList>
            <person name="Varghese N."/>
            <person name="Submissions S."/>
        </authorList>
    </citation>
    <scope>NUCLEOTIDE SEQUENCE [LARGE SCALE GENOMIC DNA]</scope>
    <source>
        <strain evidence="4">CGMCC 1.10223</strain>
    </source>
</reference>
<feature type="transmembrane region" description="Helical" evidence="2">
    <location>
        <begin position="91"/>
        <end position="111"/>
    </location>
</feature>
<dbReference type="SUPFAM" id="SSF103481">
    <property type="entry name" value="Multidrug resistance efflux transporter EmrE"/>
    <property type="match status" value="1"/>
</dbReference>
<dbReference type="InterPro" id="IPR037185">
    <property type="entry name" value="EmrE-like"/>
</dbReference>
<proteinExistence type="predicted"/>
<feature type="transmembrane region" description="Helical" evidence="2">
    <location>
        <begin position="66"/>
        <end position="85"/>
    </location>
</feature>
<feature type="transmembrane region" description="Helical" evidence="2">
    <location>
        <begin position="28"/>
        <end position="54"/>
    </location>
</feature>
<organism evidence="3 4">
    <name type="scientific">Paenibacillus algorifonticola</name>
    <dbReference type="NCBI Taxonomy" id="684063"/>
    <lineage>
        <taxon>Bacteria</taxon>
        <taxon>Bacillati</taxon>
        <taxon>Bacillota</taxon>
        <taxon>Bacilli</taxon>
        <taxon>Bacillales</taxon>
        <taxon>Paenibacillaceae</taxon>
        <taxon>Paenibacillus</taxon>
    </lineage>
</organism>
<evidence type="ECO:0000256" key="1">
    <source>
        <dbReference type="ARBA" id="ARBA00004127"/>
    </source>
</evidence>
<comment type="subcellular location">
    <subcellularLocation>
        <location evidence="1">Endomembrane system</location>
        <topology evidence="1">Multi-pass membrane protein</topology>
    </subcellularLocation>
</comment>
<keyword evidence="2" id="KW-1133">Transmembrane helix</keyword>
<dbReference type="InterPro" id="IPR006750">
    <property type="entry name" value="YdcZ"/>
</dbReference>
<dbReference type="PANTHER" id="PTHR34821">
    <property type="entry name" value="INNER MEMBRANE PROTEIN YDCZ"/>
    <property type="match status" value="1"/>
</dbReference>
<feature type="transmembrane region" description="Helical" evidence="2">
    <location>
        <begin position="123"/>
        <end position="142"/>
    </location>
</feature>
<dbReference type="EMBL" id="FONN01000002">
    <property type="protein sequence ID" value="SFE41925.1"/>
    <property type="molecule type" value="Genomic_DNA"/>
</dbReference>
<dbReference type="GO" id="GO:0005886">
    <property type="term" value="C:plasma membrane"/>
    <property type="evidence" value="ECO:0007669"/>
    <property type="project" value="TreeGrafter"/>
</dbReference>
<gene>
    <name evidence="3" type="ORF">SAMN04487969_102429</name>
</gene>
<protein>
    <submittedName>
        <fullName evidence="3">Transporter family-2 protein</fullName>
    </submittedName>
</protein>
<dbReference type="Proteomes" id="UP000183410">
    <property type="component" value="Unassembled WGS sequence"/>
</dbReference>
<keyword evidence="2" id="KW-0472">Membrane</keyword>
<evidence type="ECO:0000313" key="3">
    <source>
        <dbReference type="EMBL" id="SFE41925.1"/>
    </source>
</evidence>
<sequence length="154" mass="16783">MTGILFSLMAGSLVSIQAIFNSKVNERAGTWATTTLVLGLGFLASLTIGFILEGKQLFAWQEMQPWFWFSGLIGVGVVMSLVQAMKRLSPTIAIAIVMTSEVLFALLWDSLGWMGLEQVPFTINKLLGVLVIIGGIFVLKFGGKRERQKVSEAA</sequence>